<feature type="domain" description="Hydantoinase B/oxoprolinase" evidence="1">
    <location>
        <begin position="7"/>
        <end position="327"/>
    </location>
</feature>
<dbReference type="PANTHER" id="PTHR11365:SF23">
    <property type="entry name" value="HYPOTHETICAL 5-OXOPROLINASE (EUROFUNG)-RELATED"/>
    <property type="match status" value="1"/>
</dbReference>
<dbReference type="EMBL" id="BARV01001375">
    <property type="protein sequence ID" value="GAH95457.1"/>
    <property type="molecule type" value="Genomic_DNA"/>
</dbReference>
<dbReference type="InterPro" id="IPR045079">
    <property type="entry name" value="Oxoprolinase-like"/>
</dbReference>
<comment type="caution">
    <text evidence="2">The sequence shown here is derived from an EMBL/GenBank/DDBJ whole genome shotgun (WGS) entry which is preliminary data.</text>
</comment>
<dbReference type="GO" id="GO:0006749">
    <property type="term" value="P:glutathione metabolic process"/>
    <property type="evidence" value="ECO:0007669"/>
    <property type="project" value="TreeGrafter"/>
</dbReference>
<reference evidence="2" key="1">
    <citation type="journal article" date="2014" name="Front. Microbiol.">
        <title>High frequency of phylogenetically diverse reductive dehalogenase-homologous genes in deep subseafloor sedimentary metagenomes.</title>
        <authorList>
            <person name="Kawai M."/>
            <person name="Futagami T."/>
            <person name="Toyoda A."/>
            <person name="Takaki Y."/>
            <person name="Nishi S."/>
            <person name="Hori S."/>
            <person name="Arai W."/>
            <person name="Tsubouchi T."/>
            <person name="Morono Y."/>
            <person name="Uchiyama I."/>
            <person name="Ito T."/>
            <person name="Fujiyama A."/>
            <person name="Inagaki F."/>
            <person name="Takami H."/>
        </authorList>
    </citation>
    <scope>NUCLEOTIDE SEQUENCE</scope>
    <source>
        <strain evidence="2">Expedition CK06-06</strain>
    </source>
</reference>
<accession>X1JN40</accession>
<organism evidence="2">
    <name type="scientific">marine sediment metagenome</name>
    <dbReference type="NCBI Taxonomy" id="412755"/>
    <lineage>
        <taxon>unclassified sequences</taxon>
        <taxon>metagenomes</taxon>
        <taxon>ecological metagenomes</taxon>
    </lineage>
</organism>
<feature type="non-terminal residue" evidence="2">
    <location>
        <position position="328"/>
    </location>
</feature>
<gene>
    <name evidence="2" type="ORF">S06H3_04040</name>
</gene>
<dbReference type="AlphaFoldDB" id="X1JN40"/>
<name>X1JN40_9ZZZZ</name>
<dbReference type="Pfam" id="PF02538">
    <property type="entry name" value="Hydantoinase_B"/>
    <property type="match status" value="1"/>
</dbReference>
<dbReference type="GO" id="GO:0017168">
    <property type="term" value="F:5-oxoprolinase (ATP-hydrolyzing) activity"/>
    <property type="evidence" value="ECO:0007669"/>
    <property type="project" value="TreeGrafter"/>
</dbReference>
<protein>
    <recommendedName>
        <fullName evidence="1">Hydantoinase B/oxoprolinase domain-containing protein</fullName>
    </recommendedName>
</protein>
<proteinExistence type="predicted"/>
<evidence type="ECO:0000259" key="1">
    <source>
        <dbReference type="Pfam" id="PF02538"/>
    </source>
</evidence>
<dbReference type="InterPro" id="IPR003692">
    <property type="entry name" value="Hydantoinase_B"/>
</dbReference>
<dbReference type="GO" id="GO:0005829">
    <property type="term" value="C:cytosol"/>
    <property type="evidence" value="ECO:0007669"/>
    <property type="project" value="TreeGrafter"/>
</dbReference>
<evidence type="ECO:0000313" key="2">
    <source>
        <dbReference type="EMBL" id="GAH95457.1"/>
    </source>
</evidence>
<dbReference type="PANTHER" id="PTHR11365">
    <property type="entry name" value="5-OXOPROLINASE RELATED"/>
    <property type="match status" value="1"/>
</dbReference>
<sequence length="328" mass="36296">MERKTIDPVTVEVIRNYCLSTAREMRDVIIRTSFNPTIYEVRDFAIGIYNRKAELVAQDPGIPIFIGSLDSFIKTVVGYLGEENTHEGDVIVSNYPYFTGAHPPDVTVLKPIFIDNEIFAYTVCKAHWIDVGGIDVFSISTTDVYQEGFILPAVKVVKRGVVDQEIIDIIGFNNRSGVSCIGDLRAQIAGCQAGEKRILKAVEKYGKEVVADAIAQFLDNSERIFRKSIEDMPDGEWSAQAFIDNDGITDVPVPVKLTVKIKGSDIEVDTTGSSPATKGPLNCPYAGTVAYFRYMLMSITDPFYKPNGGCFRPLKVIIPEGSMFNPRP</sequence>